<evidence type="ECO:0000256" key="5">
    <source>
        <dbReference type="SAM" id="SignalP"/>
    </source>
</evidence>
<dbReference type="PANTHER" id="PTHR30600:SF4">
    <property type="entry name" value="CYTOCHROME C DOMAIN-CONTAINING PROTEIN"/>
    <property type="match status" value="1"/>
</dbReference>
<evidence type="ECO:0000259" key="6">
    <source>
        <dbReference type="PROSITE" id="PS51007"/>
    </source>
</evidence>
<keyword evidence="1 4" id="KW-0349">Heme</keyword>
<proteinExistence type="predicted"/>
<feature type="chain" id="PRO_5046642242" evidence="5">
    <location>
        <begin position="33"/>
        <end position="474"/>
    </location>
</feature>
<dbReference type="InterPro" id="IPR010538">
    <property type="entry name" value="DHOR"/>
</dbReference>
<name>A0ABY1KJ73_9FLAO</name>
<evidence type="ECO:0000256" key="4">
    <source>
        <dbReference type="PROSITE-ProRule" id="PRU00433"/>
    </source>
</evidence>
<keyword evidence="2 4" id="KW-0479">Metal-binding</keyword>
<feature type="signal peptide" evidence="5">
    <location>
        <begin position="1"/>
        <end position="32"/>
    </location>
</feature>
<reference evidence="7 8" key="1">
    <citation type="submission" date="2017-01" db="EMBL/GenBank/DDBJ databases">
        <authorList>
            <person name="Varghese N."/>
            <person name="Submissions S."/>
        </authorList>
    </citation>
    <scope>NUCLEOTIDE SEQUENCE [LARGE SCALE GENOMIC DNA]</scope>
    <source>
        <strain evidence="7 8">DSM 2061</strain>
    </source>
</reference>
<dbReference type="SUPFAM" id="SSF46626">
    <property type="entry name" value="Cytochrome c"/>
    <property type="match status" value="1"/>
</dbReference>
<keyword evidence="5" id="KW-0732">Signal</keyword>
<organism evidence="7 8">
    <name type="scientific">Zobellia uliginosa</name>
    <dbReference type="NCBI Taxonomy" id="143224"/>
    <lineage>
        <taxon>Bacteria</taxon>
        <taxon>Pseudomonadati</taxon>
        <taxon>Bacteroidota</taxon>
        <taxon>Flavobacteriia</taxon>
        <taxon>Flavobacteriales</taxon>
        <taxon>Flavobacteriaceae</taxon>
        <taxon>Zobellia</taxon>
    </lineage>
</organism>
<evidence type="ECO:0000256" key="3">
    <source>
        <dbReference type="ARBA" id="ARBA00023004"/>
    </source>
</evidence>
<dbReference type="Pfam" id="PF06537">
    <property type="entry name" value="DHOR"/>
    <property type="match status" value="1"/>
</dbReference>
<dbReference type="InterPro" id="IPR036909">
    <property type="entry name" value="Cyt_c-like_dom_sf"/>
</dbReference>
<dbReference type="RefSeq" id="WP_245799923.1">
    <property type="nucleotide sequence ID" value="NZ_FTOB01000001.1"/>
</dbReference>
<dbReference type="Proteomes" id="UP000185728">
    <property type="component" value="Unassembled WGS sequence"/>
</dbReference>
<accession>A0ABY1KJ73</accession>
<evidence type="ECO:0000256" key="1">
    <source>
        <dbReference type="ARBA" id="ARBA00022617"/>
    </source>
</evidence>
<evidence type="ECO:0000313" key="7">
    <source>
        <dbReference type="EMBL" id="SIS40602.1"/>
    </source>
</evidence>
<protein>
    <submittedName>
        <fullName evidence="7">CxxC motif-containing protein, DUF1111 family</fullName>
    </submittedName>
</protein>
<keyword evidence="8" id="KW-1185">Reference proteome</keyword>
<dbReference type="PROSITE" id="PS51007">
    <property type="entry name" value="CYTC"/>
    <property type="match status" value="1"/>
</dbReference>
<dbReference type="PROSITE" id="PS51257">
    <property type="entry name" value="PROKAR_LIPOPROTEIN"/>
    <property type="match status" value="1"/>
</dbReference>
<dbReference type="PIRSF" id="PIRSF028099">
    <property type="entry name" value="DUF1111"/>
    <property type="match status" value="1"/>
</dbReference>
<dbReference type="InterPro" id="IPR051395">
    <property type="entry name" value="Cytochrome_c_Peroxidase/MauG"/>
</dbReference>
<sequence length="474" mass="51230">MKPSNYKINIDRFKFGAMLGLLLLLATSCNTADDYVSLVPEEGEERSGGNATSFIFSPDAFGFSVDGLSLDEQITFGVGNSLFNQNWVTAPASTTARDGLGPFFNARSCSGCHFKDGRGRPPAFEGELAHGLLLRLTLPGTGANGGTIPDPIYGGQFQDNSILGVDKEGLLKVTYETVGITYPDGSSVDLQKPIYEMVNLNYGDMNSAVQVSPRVASQMIGLGLLGAIPESVLLSYEDENDADGDGISGRANYVYDVESASLKLGRFGWKANQPTVKQQVAAAFSGDLGITSSLFPDENCNEILNCDEIANGGSPEIPDDNLDNVAFYSATLSVPARRDFDNEEVLQGKELFNSINCSGCHIAIFQTGTSNINALSNQTIRPYTDLLLHDMGDGLSDNAPEFKATGKEWRTPPLWGIGLIKTVNDHTNLLHDGRARNIEEAILWHGGEAEAIKNNFMDLDKDDRAKIIKFIETL</sequence>
<comment type="caution">
    <text evidence="7">The sequence shown here is derived from an EMBL/GenBank/DDBJ whole genome shotgun (WGS) entry which is preliminary data.</text>
</comment>
<feature type="domain" description="Cytochrome c" evidence="6">
    <location>
        <begin position="343"/>
        <end position="474"/>
    </location>
</feature>
<keyword evidence="3 4" id="KW-0408">Iron</keyword>
<dbReference type="Gene3D" id="1.10.760.10">
    <property type="entry name" value="Cytochrome c-like domain"/>
    <property type="match status" value="1"/>
</dbReference>
<dbReference type="PANTHER" id="PTHR30600">
    <property type="entry name" value="CYTOCHROME C PEROXIDASE-RELATED"/>
    <property type="match status" value="1"/>
</dbReference>
<gene>
    <name evidence="7" type="ORF">SAMN05421766_101605</name>
</gene>
<dbReference type="InterPro" id="IPR009056">
    <property type="entry name" value="Cyt_c-like_dom"/>
</dbReference>
<evidence type="ECO:0000256" key="2">
    <source>
        <dbReference type="ARBA" id="ARBA00022723"/>
    </source>
</evidence>
<evidence type="ECO:0000313" key="8">
    <source>
        <dbReference type="Proteomes" id="UP000185728"/>
    </source>
</evidence>
<dbReference type="EMBL" id="FTOB01000001">
    <property type="protein sequence ID" value="SIS40602.1"/>
    <property type="molecule type" value="Genomic_DNA"/>
</dbReference>